<feature type="compositionally biased region" description="Polar residues" evidence="5">
    <location>
        <begin position="461"/>
        <end position="474"/>
    </location>
</feature>
<evidence type="ECO:0000256" key="7">
    <source>
        <dbReference type="SAM" id="SignalP"/>
    </source>
</evidence>
<keyword evidence="7" id="KW-0732">Signal</keyword>
<feature type="transmembrane region" description="Helical" evidence="6">
    <location>
        <begin position="234"/>
        <end position="255"/>
    </location>
</feature>
<feature type="compositionally biased region" description="Pro residues" evidence="5">
    <location>
        <begin position="438"/>
        <end position="454"/>
    </location>
</feature>
<keyword evidence="3 6" id="KW-1133">Transmembrane helix</keyword>
<dbReference type="AlphaFoldDB" id="A0AAJ8JPI4"/>
<feature type="compositionally biased region" description="Polar residues" evidence="5">
    <location>
        <begin position="398"/>
        <end position="423"/>
    </location>
</feature>
<feature type="compositionally biased region" description="Low complexity" evidence="5">
    <location>
        <begin position="182"/>
        <end position="194"/>
    </location>
</feature>
<evidence type="ECO:0000256" key="5">
    <source>
        <dbReference type="SAM" id="MobiDB-lite"/>
    </source>
</evidence>
<reference evidence="8" key="3">
    <citation type="submission" date="2024-01" db="EMBL/GenBank/DDBJ databases">
        <authorList>
            <person name="Coelho M.A."/>
            <person name="David-Palma M."/>
            <person name="Shea T."/>
            <person name="Sun S."/>
            <person name="Cuomo C.A."/>
            <person name="Heitman J."/>
        </authorList>
    </citation>
    <scope>NUCLEOTIDE SEQUENCE</scope>
    <source>
        <strain evidence="8">CBS 7841</strain>
    </source>
</reference>
<feature type="compositionally biased region" description="Basic and acidic residues" evidence="5">
    <location>
        <begin position="310"/>
        <end position="321"/>
    </location>
</feature>
<reference evidence="8" key="2">
    <citation type="journal article" date="2022" name="Elife">
        <title>Obligate sexual reproduction of a homothallic fungus closely related to the Cryptococcus pathogenic species complex.</title>
        <authorList>
            <person name="Passer A.R."/>
            <person name="Clancey S.A."/>
            <person name="Shea T."/>
            <person name="David-Palma M."/>
            <person name="Averette A.F."/>
            <person name="Boekhout T."/>
            <person name="Porcel B.M."/>
            <person name="Nowrousian M."/>
            <person name="Cuomo C.A."/>
            <person name="Sun S."/>
            <person name="Heitman J."/>
            <person name="Coelho M.A."/>
        </authorList>
    </citation>
    <scope>NUCLEOTIDE SEQUENCE</scope>
    <source>
        <strain evidence="8">CBS 7841</strain>
    </source>
</reference>
<keyword evidence="4 6" id="KW-0472">Membrane</keyword>
<dbReference type="InterPro" id="IPR051694">
    <property type="entry name" value="Immunoregulatory_rcpt-like"/>
</dbReference>
<dbReference type="PANTHER" id="PTHR15549:SF26">
    <property type="entry name" value="AXIAL BUDDING PATTERN PROTEIN 2-RELATED"/>
    <property type="match status" value="1"/>
</dbReference>
<reference evidence="8" key="1">
    <citation type="submission" date="2016-06" db="EMBL/GenBank/DDBJ databases">
        <authorList>
            <person name="Cuomo C."/>
            <person name="Litvintseva A."/>
            <person name="Heitman J."/>
            <person name="Chen Y."/>
            <person name="Sun S."/>
            <person name="Springer D."/>
            <person name="Dromer F."/>
            <person name="Young S."/>
            <person name="Zeng Q."/>
            <person name="Chapman S."/>
            <person name="Gujja S."/>
            <person name="Saif S."/>
            <person name="Birren B."/>
        </authorList>
    </citation>
    <scope>NUCLEOTIDE SEQUENCE</scope>
    <source>
        <strain evidence="8">CBS 7841</strain>
    </source>
</reference>
<dbReference type="Proteomes" id="UP000094043">
    <property type="component" value="Chromosome 1"/>
</dbReference>
<dbReference type="GO" id="GO:0016020">
    <property type="term" value="C:membrane"/>
    <property type="evidence" value="ECO:0007669"/>
    <property type="project" value="UniProtKB-SubCell"/>
</dbReference>
<evidence type="ECO:0000256" key="6">
    <source>
        <dbReference type="SAM" id="Phobius"/>
    </source>
</evidence>
<feature type="compositionally biased region" description="Polar residues" evidence="5">
    <location>
        <begin position="340"/>
        <end position="352"/>
    </location>
</feature>
<evidence type="ECO:0000256" key="2">
    <source>
        <dbReference type="ARBA" id="ARBA00022692"/>
    </source>
</evidence>
<keyword evidence="2 6" id="KW-0812">Transmembrane</keyword>
<evidence type="ECO:0000256" key="3">
    <source>
        <dbReference type="ARBA" id="ARBA00022989"/>
    </source>
</evidence>
<dbReference type="EMBL" id="CP143784">
    <property type="protein sequence ID" value="WVN86049.1"/>
    <property type="molecule type" value="Genomic_DNA"/>
</dbReference>
<keyword evidence="9" id="KW-1185">Reference proteome</keyword>
<dbReference type="RefSeq" id="XP_066066749.1">
    <property type="nucleotide sequence ID" value="XM_066210652.1"/>
</dbReference>
<dbReference type="GeneID" id="91085421"/>
<feature type="chain" id="PRO_5042602875" description="Mid2 domain-containing protein" evidence="7">
    <location>
        <begin position="27"/>
        <end position="550"/>
    </location>
</feature>
<evidence type="ECO:0000313" key="9">
    <source>
        <dbReference type="Proteomes" id="UP000094043"/>
    </source>
</evidence>
<protein>
    <recommendedName>
        <fullName evidence="10">Mid2 domain-containing protein</fullName>
    </recommendedName>
</protein>
<comment type="subcellular location">
    <subcellularLocation>
        <location evidence="1">Membrane</location>
        <topology evidence="1">Single-pass membrane protein</topology>
    </subcellularLocation>
</comment>
<feature type="region of interest" description="Disordered" evidence="5">
    <location>
        <begin position="156"/>
        <end position="231"/>
    </location>
</feature>
<feature type="compositionally biased region" description="Basic and acidic residues" evidence="5">
    <location>
        <begin position="365"/>
        <end position="374"/>
    </location>
</feature>
<evidence type="ECO:0008006" key="10">
    <source>
        <dbReference type="Google" id="ProtNLM"/>
    </source>
</evidence>
<feature type="compositionally biased region" description="Polar residues" evidence="5">
    <location>
        <begin position="488"/>
        <end position="503"/>
    </location>
</feature>
<dbReference type="GO" id="GO:0071944">
    <property type="term" value="C:cell periphery"/>
    <property type="evidence" value="ECO:0007669"/>
    <property type="project" value="UniProtKB-ARBA"/>
</dbReference>
<evidence type="ECO:0000256" key="1">
    <source>
        <dbReference type="ARBA" id="ARBA00004167"/>
    </source>
</evidence>
<feature type="compositionally biased region" description="Low complexity" evidence="5">
    <location>
        <begin position="202"/>
        <end position="231"/>
    </location>
</feature>
<feature type="signal peptide" evidence="7">
    <location>
        <begin position="1"/>
        <end position="26"/>
    </location>
</feature>
<sequence>MERGHHKRFCYWSLVLFLLSKEIVLAQTTNATCQSTTTNQWLFNPAGESPCAVWSKIQSLCLSSSSYINVPPLHDSSWSYNFPTSESSDCLCNVVSYGLMAGCSWCQWEEASLPDEKSWSGGCSNYEGKGLGFAENVENIPGWAYKTWDGGTWDPSAAQSATVPPSEPSYTTTRSRSFPADSSTSSNPSTSATSVQTGSGQNNTTQESNSSSTSTSKPGSSNSNSKDSASKTPWGAIVGGIAGGIIGVVLLFLLFRWYRNRNKAPNPYSPTASSLDVRSIGKKKNKRIKYPYPRESLTAGRNFLDMLVGKDGEDKKKRDTEMLGDPEAFETPRKAPKAPISSTEKWKTTSQRLAEESSDDDDWSEHDGDSENRYRRSTWVSSFMPSHRAEKEDGEGSYLTTSQRLSKQRNSSVSDTLESVHSTPPSPKRISLRRQQPHIPPQRPPPAHLPPPVPNEVDFSQPPSIRPTSENTLPSFYELPTGARTYESRGSTMYSIASKNPTGMHNKKGGGRPVSESTIGAALGSGVGPGWTKGDRWSGESAPALPIPKR</sequence>
<name>A0AAJ8JPI4_9TREE</name>
<gene>
    <name evidence="8" type="ORF">L203_101207</name>
</gene>
<evidence type="ECO:0000256" key="4">
    <source>
        <dbReference type="ARBA" id="ARBA00023136"/>
    </source>
</evidence>
<feature type="region of interest" description="Disordered" evidence="5">
    <location>
        <begin position="310"/>
        <end position="550"/>
    </location>
</feature>
<accession>A0AAJ8JPI4</accession>
<proteinExistence type="predicted"/>
<dbReference type="KEGG" id="cdep:91085421"/>
<evidence type="ECO:0000313" key="8">
    <source>
        <dbReference type="EMBL" id="WVN86049.1"/>
    </source>
</evidence>
<feature type="compositionally biased region" description="Polar residues" evidence="5">
    <location>
        <begin position="157"/>
        <end position="176"/>
    </location>
</feature>
<dbReference type="PANTHER" id="PTHR15549">
    <property type="entry name" value="PAIRED IMMUNOGLOBULIN-LIKE TYPE 2 RECEPTOR"/>
    <property type="match status" value="1"/>
</dbReference>
<organism evidence="8 9">
    <name type="scientific">Cryptococcus depauperatus CBS 7841</name>
    <dbReference type="NCBI Taxonomy" id="1295531"/>
    <lineage>
        <taxon>Eukaryota</taxon>
        <taxon>Fungi</taxon>
        <taxon>Dikarya</taxon>
        <taxon>Basidiomycota</taxon>
        <taxon>Agaricomycotina</taxon>
        <taxon>Tremellomycetes</taxon>
        <taxon>Tremellales</taxon>
        <taxon>Cryptococcaceae</taxon>
        <taxon>Cryptococcus</taxon>
    </lineage>
</organism>